<dbReference type="SMART" id="SM00091">
    <property type="entry name" value="PAS"/>
    <property type="match status" value="2"/>
</dbReference>
<name>A0ABT2C551_9BURK</name>
<dbReference type="NCBIfam" id="TIGR00229">
    <property type="entry name" value="sensory_box"/>
    <property type="match status" value="2"/>
</dbReference>
<dbReference type="InterPro" id="IPR001633">
    <property type="entry name" value="EAL_dom"/>
</dbReference>
<dbReference type="Pfam" id="PF08448">
    <property type="entry name" value="PAS_4"/>
    <property type="match status" value="1"/>
</dbReference>
<dbReference type="PROSITE" id="PS50112">
    <property type="entry name" value="PAS"/>
    <property type="match status" value="1"/>
</dbReference>
<dbReference type="Pfam" id="PF00563">
    <property type="entry name" value="EAL"/>
    <property type="match status" value="1"/>
</dbReference>
<dbReference type="InterPro" id="IPR000160">
    <property type="entry name" value="GGDEF_dom"/>
</dbReference>
<dbReference type="Gene3D" id="3.30.450.20">
    <property type="entry name" value="PAS domain"/>
    <property type="match status" value="3"/>
</dbReference>
<dbReference type="PANTHER" id="PTHR44757:SF2">
    <property type="entry name" value="BIOFILM ARCHITECTURE MAINTENANCE PROTEIN MBAA"/>
    <property type="match status" value="1"/>
</dbReference>
<dbReference type="InterPro" id="IPR013655">
    <property type="entry name" value="PAS_fold_3"/>
</dbReference>
<feature type="domain" description="EAL" evidence="3">
    <location>
        <begin position="583"/>
        <end position="837"/>
    </location>
</feature>
<accession>A0ABT2C551</accession>
<dbReference type="InterPro" id="IPR000014">
    <property type="entry name" value="PAS"/>
</dbReference>
<dbReference type="PANTHER" id="PTHR44757">
    <property type="entry name" value="DIGUANYLATE CYCLASE DGCP"/>
    <property type="match status" value="1"/>
</dbReference>
<dbReference type="InterPro" id="IPR029787">
    <property type="entry name" value="Nucleotide_cyclase"/>
</dbReference>
<dbReference type="InterPro" id="IPR052155">
    <property type="entry name" value="Biofilm_reg_signaling"/>
</dbReference>
<evidence type="ECO:0000313" key="5">
    <source>
        <dbReference type="EMBL" id="MCS0632508.1"/>
    </source>
</evidence>
<dbReference type="Proteomes" id="UP001165263">
    <property type="component" value="Unassembled WGS sequence"/>
</dbReference>
<evidence type="ECO:0000313" key="6">
    <source>
        <dbReference type="Proteomes" id="UP001165263"/>
    </source>
</evidence>
<gene>
    <name evidence="5" type="ORF">NX786_24545</name>
</gene>
<dbReference type="Pfam" id="PF08447">
    <property type="entry name" value="PAS_3"/>
    <property type="match status" value="2"/>
</dbReference>
<sequence length="850" mass="95391">MIYHLKVEGDDEYRFVYVNPAFYAATMLEPCQVIGNRVEDVIPSPSLLMVKDAYRRAIRTGMTQRWEEVSTYPAGRKVGQVTVTPVFDEKGRCTDLVGTVHDVSRLADREDELRSTQIKLQSALGEQRTLAHALRVSEERLNLALSSAREGVWDWKVDDDTIFYSDQCKKILGLPLNWTAASSTTYIKWIHPEDRAAVLDRVRYCLQVSEPGAPESFFSCEYRLRHASGKWIWVRSQGCVVERSSAGTAVRMVGTMADITETVGLRQQVEASQARILSLTQQLPGAVFELRMDTRGSLCCDYVSDQAENLFGLTPRQIRAGWETLVHRIHAADRDRMYRRLQRSAATLKPFRFEFRVDVPRAGEGWREVNATPTRAPERQVVWCGFVNDISERKRNEITIREFNEVLERRAHYDALTGLPNRTLFRDRLEQGIRQAGAAGGQLALLFVDLDRFKEVNDLLGHDAGDMLLVEAARRIERCVRAGDTVARLGGDEFTVILTEAHELEHVEQTGQQILEALSTAFSLKSEQVYVAGSIGIALYPRDAGNSEELMRNADHAMYRSKAGGRNCMTFYEASMQSSAMQRLTLIADLRRALPERQFVLYFQPIVCLSDGAIAKAEALLRWHRPGTGLTLPDQFIVVAEDSGIIHELGDWVFDQAASMAVRWTAMLGQDFQVTINRSPIQFQPNAPGLDWVAHLRARGLDPACINVEITEGVLLNLSDDVQTQLDTLSAAGVDLAIDDFGTGYSSMSYLKRLDIDYLKIDKSFIAGLGTDVTSTTITETIIVMAHKLGLKVIAEGVESAVQRDWLVKHGCDFAQGFLFSYPLPAKDFEARLTGEVPWSERLFENSGET</sequence>
<dbReference type="PROSITE" id="PS50113">
    <property type="entry name" value="PAC"/>
    <property type="match status" value="2"/>
</dbReference>
<keyword evidence="6" id="KW-1185">Reference proteome</keyword>
<reference evidence="5" key="1">
    <citation type="submission" date="2022-08" db="EMBL/GenBank/DDBJ databases">
        <title>Reclassification of Massilia species as members of the genera Telluria, Duganella, Pseudoduganella, Mokoshia gen. nov. and Zemynaea gen. nov. using orthogonal and non-orthogonal genome-based approaches.</title>
        <authorList>
            <person name="Bowman J.P."/>
        </authorList>
    </citation>
    <scope>NUCLEOTIDE SEQUENCE</scope>
    <source>
        <strain evidence="5">LMG 11547</strain>
    </source>
</reference>
<dbReference type="PROSITE" id="PS50883">
    <property type="entry name" value="EAL"/>
    <property type="match status" value="1"/>
</dbReference>
<feature type="domain" description="PAC" evidence="2">
    <location>
        <begin position="51"/>
        <end position="115"/>
    </location>
</feature>
<dbReference type="RefSeq" id="WP_259451541.1">
    <property type="nucleotide sequence ID" value="NZ_CP119520.1"/>
</dbReference>
<evidence type="ECO:0000259" key="4">
    <source>
        <dbReference type="PROSITE" id="PS50887"/>
    </source>
</evidence>
<dbReference type="CDD" id="cd01948">
    <property type="entry name" value="EAL"/>
    <property type="match status" value="1"/>
</dbReference>
<proteinExistence type="predicted"/>
<dbReference type="SUPFAM" id="SSF55073">
    <property type="entry name" value="Nucleotide cyclase"/>
    <property type="match status" value="1"/>
</dbReference>
<comment type="caution">
    <text evidence="5">The sequence shown here is derived from an EMBL/GenBank/DDBJ whole genome shotgun (WGS) entry which is preliminary data.</text>
</comment>
<dbReference type="CDD" id="cd00130">
    <property type="entry name" value="PAS"/>
    <property type="match status" value="3"/>
</dbReference>
<feature type="domain" description="PAS" evidence="1">
    <location>
        <begin position="137"/>
        <end position="209"/>
    </location>
</feature>
<dbReference type="Gene3D" id="3.20.20.450">
    <property type="entry name" value="EAL domain"/>
    <property type="match status" value="1"/>
</dbReference>
<evidence type="ECO:0000259" key="2">
    <source>
        <dbReference type="PROSITE" id="PS50113"/>
    </source>
</evidence>
<dbReference type="EMBL" id="JANUHC010000010">
    <property type="protein sequence ID" value="MCS0632508.1"/>
    <property type="molecule type" value="Genomic_DNA"/>
</dbReference>
<dbReference type="InterPro" id="IPR013656">
    <property type="entry name" value="PAS_4"/>
</dbReference>
<feature type="domain" description="PAC" evidence="2">
    <location>
        <begin position="218"/>
        <end position="271"/>
    </location>
</feature>
<dbReference type="InterPro" id="IPR001610">
    <property type="entry name" value="PAC"/>
</dbReference>
<dbReference type="SMART" id="SM00086">
    <property type="entry name" value="PAC"/>
    <property type="match status" value="2"/>
</dbReference>
<dbReference type="InterPro" id="IPR035965">
    <property type="entry name" value="PAS-like_dom_sf"/>
</dbReference>
<dbReference type="InterPro" id="IPR000700">
    <property type="entry name" value="PAS-assoc_C"/>
</dbReference>
<dbReference type="Pfam" id="PF00990">
    <property type="entry name" value="GGDEF"/>
    <property type="match status" value="1"/>
</dbReference>
<evidence type="ECO:0000259" key="3">
    <source>
        <dbReference type="PROSITE" id="PS50883"/>
    </source>
</evidence>
<dbReference type="SMART" id="SM00052">
    <property type="entry name" value="EAL"/>
    <property type="match status" value="1"/>
</dbReference>
<evidence type="ECO:0000259" key="1">
    <source>
        <dbReference type="PROSITE" id="PS50112"/>
    </source>
</evidence>
<feature type="domain" description="GGDEF" evidence="4">
    <location>
        <begin position="441"/>
        <end position="574"/>
    </location>
</feature>
<dbReference type="InterPro" id="IPR035919">
    <property type="entry name" value="EAL_sf"/>
</dbReference>
<protein>
    <submittedName>
        <fullName evidence="5">EAL domain-containing protein</fullName>
    </submittedName>
</protein>
<dbReference type="InterPro" id="IPR043128">
    <property type="entry name" value="Rev_trsase/Diguanyl_cyclase"/>
</dbReference>
<organism evidence="5 6">
    <name type="scientific">Telluria mixta</name>
    <dbReference type="NCBI Taxonomy" id="34071"/>
    <lineage>
        <taxon>Bacteria</taxon>
        <taxon>Pseudomonadati</taxon>
        <taxon>Pseudomonadota</taxon>
        <taxon>Betaproteobacteria</taxon>
        <taxon>Burkholderiales</taxon>
        <taxon>Oxalobacteraceae</taxon>
        <taxon>Telluria group</taxon>
        <taxon>Telluria</taxon>
    </lineage>
</organism>
<dbReference type="Gene3D" id="3.30.70.270">
    <property type="match status" value="1"/>
</dbReference>
<dbReference type="PROSITE" id="PS50887">
    <property type="entry name" value="GGDEF"/>
    <property type="match status" value="1"/>
</dbReference>
<dbReference type="NCBIfam" id="TIGR00254">
    <property type="entry name" value="GGDEF"/>
    <property type="match status" value="1"/>
</dbReference>
<dbReference type="SUPFAM" id="SSF141868">
    <property type="entry name" value="EAL domain-like"/>
    <property type="match status" value="1"/>
</dbReference>
<dbReference type="CDD" id="cd01949">
    <property type="entry name" value="GGDEF"/>
    <property type="match status" value="1"/>
</dbReference>
<dbReference type="SUPFAM" id="SSF55785">
    <property type="entry name" value="PYP-like sensor domain (PAS domain)"/>
    <property type="match status" value="3"/>
</dbReference>
<dbReference type="SMART" id="SM00267">
    <property type="entry name" value="GGDEF"/>
    <property type="match status" value="1"/>
</dbReference>